<dbReference type="Proteomes" id="UP000184286">
    <property type="component" value="Unassembled WGS sequence"/>
</dbReference>
<evidence type="ECO:0000313" key="1">
    <source>
        <dbReference type="EMBL" id="OQD56798.1"/>
    </source>
</evidence>
<evidence type="ECO:0000313" key="2">
    <source>
        <dbReference type="Proteomes" id="UP000184286"/>
    </source>
</evidence>
<reference evidence="1 2" key="2">
    <citation type="submission" date="2017-02" db="EMBL/GenBank/DDBJ databases">
        <title>Draft genome sequence of Streptomyces phaeoluteigriseus type strain DSM41896.</title>
        <authorList>
            <person name="Salih T.S."/>
            <person name="Algora Gallardo L."/>
            <person name="Melo Santos T."/>
            <person name="Filgueira Martinez S."/>
            <person name="Herron P.R."/>
        </authorList>
    </citation>
    <scope>NUCLEOTIDE SEQUENCE [LARGE SCALE GENOMIC DNA]</scope>
    <source>
        <strain evidence="1 2">DSM 41896</strain>
    </source>
</reference>
<comment type="caution">
    <text evidence="1">The sequence shown here is derived from an EMBL/GenBank/DDBJ whole genome shotgun (WGS) entry which is preliminary data.</text>
</comment>
<proteinExistence type="predicted"/>
<name>A0A1V6MWF5_9ACTN</name>
<dbReference type="STRING" id="114686.BM536_007490"/>
<dbReference type="OrthoDB" id="3537207at2"/>
<reference evidence="2" key="1">
    <citation type="submission" date="2016-11" db="EMBL/GenBank/DDBJ databases">
        <authorList>
            <person name="Schniete J.K."/>
            <person name="Salih T."/>
            <person name="Algora Gallardo L."/>
            <person name="Martinez Fernandez S."/>
            <person name="Herron P.R."/>
        </authorList>
    </citation>
    <scope>NUCLEOTIDE SEQUENCE [LARGE SCALE GENOMIC DNA]</scope>
    <source>
        <strain evidence="2">DSM 41896</strain>
    </source>
</reference>
<protein>
    <submittedName>
        <fullName evidence="1">Uncharacterized protein</fullName>
    </submittedName>
</protein>
<accession>A0A1V6MWF5</accession>
<dbReference type="AlphaFoldDB" id="A0A1V6MWF5"/>
<organism evidence="1 2">
    <name type="scientific">Streptomyces phaeoluteigriseus</name>
    <dbReference type="NCBI Taxonomy" id="114686"/>
    <lineage>
        <taxon>Bacteria</taxon>
        <taxon>Bacillati</taxon>
        <taxon>Actinomycetota</taxon>
        <taxon>Actinomycetes</taxon>
        <taxon>Kitasatosporales</taxon>
        <taxon>Streptomycetaceae</taxon>
        <taxon>Streptomyces</taxon>
        <taxon>Streptomyces aurantiacus group</taxon>
    </lineage>
</organism>
<gene>
    <name evidence="1" type="ORF">BM536_007490</name>
</gene>
<dbReference type="EMBL" id="MPOH02000008">
    <property type="protein sequence ID" value="OQD56798.1"/>
    <property type="molecule type" value="Genomic_DNA"/>
</dbReference>
<sequence length="114" mass="12202">MEALTVLAAPASAQTAWLEEHGVVTDEIALDFDHGFRMAGRLVEEGLLSADALTDLQVIDSIFDEMTCDGSPGRWTSAALTSDAGWNQARALAQKVLAREGTDASRLPDICVVR</sequence>